<dbReference type="SUPFAM" id="SSF51556">
    <property type="entry name" value="Metallo-dependent hydrolases"/>
    <property type="match status" value="1"/>
</dbReference>
<comment type="caution">
    <text evidence="3">The sequence shown here is derived from an EMBL/GenBank/DDBJ whole genome shotgun (WGS) entry which is preliminary data.</text>
</comment>
<keyword evidence="1" id="KW-0456">Lyase</keyword>
<reference evidence="3 4" key="1">
    <citation type="submission" date="2013-07" db="EMBL/GenBank/DDBJ databases">
        <title>Comparative Genomic and Metabolomic Analysis of Twelve Strains of Pseudoalteromonas luteoviolacea.</title>
        <authorList>
            <person name="Vynne N.G."/>
            <person name="Mansson M."/>
            <person name="Gram L."/>
        </authorList>
    </citation>
    <scope>NUCLEOTIDE SEQUENCE [LARGE SCALE GENOMIC DNA]</scope>
    <source>
        <strain evidence="3 4">H33</strain>
    </source>
</reference>
<dbReference type="GO" id="GO:0019748">
    <property type="term" value="P:secondary metabolic process"/>
    <property type="evidence" value="ECO:0007669"/>
    <property type="project" value="TreeGrafter"/>
</dbReference>
<evidence type="ECO:0000259" key="2">
    <source>
        <dbReference type="Pfam" id="PF04909"/>
    </source>
</evidence>
<dbReference type="GO" id="GO:0005737">
    <property type="term" value="C:cytoplasm"/>
    <property type="evidence" value="ECO:0007669"/>
    <property type="project" value="TreeGrafter"/>
</dbReference>
<protein>
    <recommendedName>
        <fullName evidence="2">Amidohydrolase-related domain-containing protein</fullName>
    </recommendedName>
</protein>
<dbReference type="RefSeq" id="WP_063359930.1">
    <property type="nucleotide sequence ID" value="NZ_AUXZ01000001.1"/>
</dbReference>
<dbReference type="Proteomes" id="UP000076503">
    <property type="component" value="Unassembled WGS sequence"/>
</dbReference>
<dbReference type="InterPro" id="IPR006680">
    <property type="entry name" value="Amidohydro-rel"/>
</dbReference>
<dbReference type="OrthoDB" id="8617321at2"/>
<proteinExistence type="predicted"/>
<dbReference type="Pfam" id="PF04909">
    <property type="entry name" value="Amidohydro_2"/>
    <property type="match status" value="1"/>
</dbReference>
<evidence type="ECO:0000256" key="1">
    <source>
        <dbReference type="ARBA" id="ARBA00023239"/>
    </source>
</evidence>
<dbReference type="InterPro" id="IPR032465">
    <property type="entry name" value="ACMSD"/>
</dbReference>
<evidence type="ECO:0000313" key="3">
    <source>
        <dbReference type="EMBL" id="KZN56601.1"/>
    </source>
</evidence>
<dbReference type="AlphaFoldDB" id="A0A167GVL5"/>
<dbReference type="PANTHER" id="PTHR21240">
    <property type="entry name" value="2-AMINO-3-CARBOXYLMUCONATE-6-SEMIALDEHYDE DECARBOXYLASE"/>
    <property type="match status" value="1"/>
</dbReference>
<name>A0A167GVL5_9GAMM</name>
<dbReference type="GO" id="GO:0016787">
    <property type="term" value="F:hydrolase activity"/>
    <property type="evidence" value="ECO:0007669"/>
    <property type="project" value="InterPro"/>
</dbReference>
<sequence length="378" mass="43035">MIVIDCDRHIMEELGMWQQYLKPETLNGFEIRLETDSDEKRAKRVRDGFADVSLPPIYKVGDYDILSNWGLEMQIATALVGSSSSRERSLAKTPAGQIVSMNETNISVALIFPTFTGYIVNHEKVDPETSLQYAQAYNHWLQDFCSFDQSRLIPVGIVSRHDTSSLMQQVEEISKKGWRAITIRPEPILGKNLSHPDNEEFWQACEDNNIAVTFHGGTHLQGQTVGIDRFTSRFSLHACSHVMEAQMAFIDLLEGGVLERHPKLQFVFLEAGCSWVAGLLWRLDNICYNEFPSLTESNIKMLPSEYFKRQCWVAVEIGEPIADTLKAIGHEKLIFGSDFPHPDHLHFDLKQIAEELPELSQAQINDILETNPKRLFKL</sequence>
<dbReference type="GO" id="GO:0016831">
    <property type="term" value="F:carboxy-lyase activity"/>
    <property type="evidence" value="ECO:0007669"/>
    <property type="project" value="InterPro"/>
</dbReference>
<evidence type="ECO:0000313" key="4">
    <source>
        <dbReference type="Proteomes" id="UP000076503"/>
    </source>
</evidence>
<organism evidence="3 4">
    <name type="scientific">Pseudoalteromonas luteoviolacea H33</name>
    <dbReference type="NCBI Taxonomy" id="1365251"/>
    <lineage>
        <taxon>Bacteria</taxon>
        <taxon>Pseudomonadati</taxon>
        <taxon>Pseudomonadota</taxon>
        <taxon>Gammaproteobacteria</taxon>
        <taxon>Alteromonadales</taxon>
        <taxon>Pseudoalteromonadaceae</taxon>
        <taxon>Pseudoalteromonas</taxon>
    </lineage>
</organism>
<dbReference type="Gene3D" id="3.20.20.140">
    <property type="entry name" value="Metal-dependent hydrolases"/>
    <property type="match status" value="1"/>
</dbReference>
<feature type="domain" description="Amidohydrolase-related" evidence="2">
    <location>
        <begin position="4"/>
        <end position="378"/>
    </location>
</feature>
<dbReference type="EMBL" id="AUXZ01000001">
    <property type="protein sequence ID" value="KZN56601.1"/>
    <property type="molecule type" value="Genomic_DNA"/>
</dbReference>
<dbReference type="PATRIC" id="fig|1365251.3.peg.115"/>
<dbReference type="InterPro" id="IPR032466">
    <property type="entry name" value="Metal_Hydrolase"/>
</dbReference>
<gene>
    <name evidence="3" type="ORF">N476_00570</name>
</gene>
<dbReference type="PANTHER" id="PTHR21240:SF28">
    <property type="entry name" value="ISO-OROTATE DECARBOXYLASE (EUROFUNG)"/>
    <property type="match status" value="1"/>
</dbReference>
<accession>A0A167GVL5</accession>